<dbReference type="Pfam" id="PF00931">
    <property type="entry name" value="NB-ARC"/>
    <property type="match status" value="1"/>
</dbReference>
<dbReference type="Gene3D" id="1.10.10.10">
    <property type="entry name" value="Winged helix-like DNA-binding domain superfamily/Winged helix DNA-binding domain"/>
    <property type="match status" value="1"/>
</dbReference>
<dbReference type="Gene3D" id="1.25.40.10">
    <property type="entry name" value="Tetratricopeptide repeat domain"/>
    <property type="match status" value="3"/>
</dbReference>
<dbReference type="SMART" id="SM00862">
    <property type="entry name" value="Trans_reg_C"/>
    <property type="match status" value="1"/>
</dbReference>
<dbReference type="RefSeq" id="WP_380823840.1">
    <property type="nucleotide sequence ID" value="NZ_JBHTCG010000001.1"/>
</dbReference>
<gene>
    <name evidence="8" type="ORF">ACFQSB_01440</name>
</gene>
<evidence type="ECO:0000256" key="4">
    <source>
        <dbReference type="ARBA" id="ARBA00023163"/>
    </source>
</evidence>
<dbReference type="InterPro" id="IPR005158">
    <property type="entry name" value="BTAD"/>
</dbReference>
<dbReference type="Pfam" id="PF03704">
    <property type="entry name" value="BTAD"/>
    <property type="match status" value="1"/>
</dbReference>
<keyword evidence="3 5" id="KW-0238">DNA-binding</keyword>
<dbReference type="InterPro" id="IPR011990">
    <property type="entry name" value="TPR-like_helical_dom_sf"/>
</dbReference>
<dbReference type="CDD" id="cd15831">
    <property type="entry name" value="BTAD"/>
    <property type="match status" value="1"/>
</dbReference>
<comment type="similarity">
    <text evidence="1">Belongs to the AfsR/DnrI/RedD regulatory family.</text>
</comment>
<protein>
    <submittedName>
        <fullName evidence="8">BTAD domain-containing putative transcriptional regulator</fullName>
    </submittedName>
</protein>
<feature type="compositionally biased region" description="Low complexity" evidence="6">
    <location>
        <begin position="264"/>
        <end position="278"/>
    </location>
</feature>
<dbReference type="SUPFAM" id="SSF48452">
    <property type="entry name" value="TPR-like"/>
    <property type="match status" value="3"/>
</dbReference>
<keyword evidence="9" id="KW-1185">Reference proteome</keyword>
<feature type="DNA-binding region" description="OmpR/PhoB-type" evidence="5">
    <location>
        <begin position="1"/>
        <end position="99"/>
    </location>
</feature>
<proteinExistence type="inferred from homology"/>
<name>A0ABW2NTW3_9ACTN</name>
<dbReference type="Proteomes" id="UP001596496">
    <property type="component" value="Unassembled WGS sequence"/>
</dbReference>
<dbReference type="InterPro" id="IPR001867">
    <property type="entry name" value="OmpR/PhoB-type_DNA-bd"/>
</dbReference>
<keyword evidence="2" id="KW-0805">Transcription regulation</keyword>
<evidence type="ECO:0000256" key="6">
    <source>
        <dbReference type="SAM" id="MobiDB-lite"/>
    </source>
</evidence>
<dbReference type="SUPFAM" id="SSF52540">
    <property type="entry name" value="P-loop containing nucleoside triphosphate hydrolases"/>
    <property type="match status" value="1"/>
</dbReference>
<accession>A0ABW2NTW3</accession>
<dbReference type="InterPro" id="IPR036388">
    <property type="entry name" value="WH-like_DNA-bd_sf"/>
</dbReference>
<evidence type="ECO:0000313" key="8">
    <source>
        <dbReference type="EMBL" id="MFC7380848.1"/>
    </source>
</evidence>
<evidence type="ECO:0000313" key="9">
    <source>
        <dbReference type="Proteomes" id="UP001596496"/>
    </source>
</evidence>
<feature type="region of interest" description="Disordered" evidence="6">
    <location>
        <begin position="247"/>
        <end position="306"/>
    </location>
</feature>
<comment type="caution">
    <text evidence="8">The sequence shown here is derived from an EMBL/GenBank/DDBJ whole genome shotgun (WGS) entry which is preliminary data.</text>
</comment>
<feature type="compositionally biased region" description="Basic and acidic residues" evidence="6">
    <location>
        <begin position="680"/>
        <end position="701"/>
    </location>
</feature>
<evidence type="ECO:0000259" key="7">
    <source>
        <dbReference type="PROSITE" id="PS51755"/>
    </source>
</evidence>
<dbReference type="EMBL" id="JBHTCG010000001">
    <property type="protein sequence ID" value="MFC7380848.1"/>
    <property type="molecule type" value="Genomic_DNA"/>
</dbReference>
<evidence type="ECO:0000256" key="5">
    <source>
        <dbReference type="PROSITE-ProRule" id="PRU01091"/>
    </source>
</evidence>
<dbReference type="PANTHER" id="PTHR35807:SF1">
    <property type="entry name" value="TRANSCRIPTIONAL REGULATOR REDD"/>
    <property type="match status" value="1"/>
</dbReference>
<dbReference type="SUPFAM" id="SSF46894">
    <property type="entry name" value="C-terminal effector domain of the bipartite response regulators"/>
    <property type="match status" value="1"/>
</dbReference>
<sequence>MEIRLAPMRFRCLGPLEVWDGERWASPSGGKARAALAALIVRAGRHTPADHLVQDLWGDTPPASCRTLVRGYVLALRRLLGDRGAEVIQYRNGGYRLNAGRKAIDAACFEDLCDEAGRLRARGELGRAHQVVEQALSLWRGPVMEDVPVTSSVATYADILGERRLTALEWRIEGDLRGGRAEGLVEELVSLVAEQPFREGLAVQLMRALHLSGRRPEALRFFAGHQRRLREDLGVGPGPELRRAHEEILLDERPRLPGRPPVPGTARPRPGAPAGRGADAPRDEGPVSGEGPQGAGVPMQTPACPADFTGREELVERWTAALAADGPRALRTLAISGRAGVGKTTLAVHLAHRLRDDYPDGQLWADFSGDVAPVTVLGQILRSLGVPGPSVPEPLDERVLLYRSLLAGRRVLVLVDNADAEPQIRALQPGSAGCAVVATSRRRLLGLASASFVDLDVLGPDAAMDLLSKIVTDGRVQREPAAALEIAELCGRLPLAVRIAGARATARPSWPLSAFAAELRDETSRLDRLKAGDLDVKAAIGASYAGLDEPHRRLFRLLGLLDAPDFPQWAAAALTGAPQRLAQDRLYALAEARLVDEVGPDAAGRARFRLHDLIRIFARHRAETEDDAATRRAALTRALGGWLLLAEEADSRLPARTVAELRPAASRWRPDAADDPDGGDGGRRLDHPDGADGTDRAHHLDGADHAHGVHRLDGADHAHRPDGADGVEAMVGDPFTWFEAERRAIAAAVRQAAALGETPYAWGLAAAAQGFYELRDTPEGTWTHRLALAACRRAGDRLGEAVMLRNLADLHSGKSGTAPGDKLESAGAATEIFRELGERRGEADALYLCGDAHRMRGDHDLALSRLRESLAIARACGYPLGELHVLQQFAIIDNERSRFEEARAHAEQAMAIARRLASPRDESVARALLGVIHKRCGRFAEGGEQLRVAVAKAQASADPLLEAMVLAHLGQLYADHGHPDARATLERGLARSAACHYDFGRAIALHGLGRLETAEGRPDQGIDRLHAAAALWERLQHAYGKARTTAALSEAYTRNGDLPAARRTLIAACRQYRDLGDEKEAARLSALLWESIEAPL</sequence>
<dbReference type="Gene3D" id="3.40.50.300">
    <property type="entry name" value="P-loop containing nucleotide triphosphate hydrolases"/>
    <property type="match status" value="1"/>
</dbReference>
<organism evidence="8 9">
    <name type="scientific">Sphaerisporangium rhizosphaerae</name>
    <dbReference type="NCBI Taxonomy" id="2269375"/>
    <lineage>
        <taxon>Bacteria</taxon>
        <taxon>Bacillati</taxon>
        <taxon>Actinomycetota</taxon>
        <taxon>Actinomycetes</taxon>
        <taxon>Streptosporangiales</taxon>
        <taxon>Streptosporangiaceae</taxon>
        <taxon>Sphaerisporangium</taxon>
    </lineage>
</organism>
<evidence type="ECO:0000256" key="3">
    <source>
        <dbReference type="ARBA" id="ARBA00023125"/>
    </source>
</evidence>
<dbReference type="SMART" id="SM01043">
    <property type="entry name" value="BTAD"/>
    <property type="match status" value="1"/>
</dbReference>
<dbReference type="InterPro" id="IPR027417">
    <property type="entry name" value="P-loop_NTPase"/>
</dbReference>
<evidence type="ECO:0000256" key="1">
    <source>
        <dbReference type="ARBA" id="ARBA00005820"/>
    </source>
</evidence>
<reference evidence="9" key="1">
    <citation type="journal article" date="2019" name="Int. J. Syst. Evol. Microbiol.">
        <title>The Global Catalogue of Microorganisms (GCM) 10K type strain sequencing project: providing services to taxonomists for standard genome sequencing and annotation.</title>
        <authorList>
            <consortium name="The Broad Institute Genomics Platform"/>
            <consortium name="The Broad Institute Genome Sequencing Center for Infectious Disease"/>
            <person name="Wu L."/>
            <person name="Ma J."/>
        </authorList>
    </citation>
    <scope>NUCLEOTIDE SEQUENCE [LARGE SCALE GENOMIC DNA]</scope>
    <source>
        <strain evidence="9">CECT 7649</strain>
    </source>
</reference>
<evidence type="ECO:0000256" key="2">
    <source>
        <dbReference type="ARBA" id="ARBA00023015"/>
    </source>
</evidence>
<keyword evidence="4" id="KW-0804">Transcription</keyword>
<dbReference type="InterPro" id="IPR016032">
    <property type="entry name" value="Sig_transdc_resp-reg_C-effctor"/>
</dbReference>
<feature type="domain" description="OmpR/PhoB-type" evidence="7">
    <location>
        <begin position="1"/>
        <end position="99"/>
    </location>
</feature>
<dbReference type="PANTHER" id="PTHR35807">
    <property type="entry name" value="TRANSCRIPTIONAL REGULATOR REDD-RELATED"/>
    <property type="match status" value="1"/>
</dbReference>
<dbReference type="SMART" id="SM00382">
    <property type="entry name" value="AAA"/>
    <property type="match status" value="1"/>
</dbReference>
<dbReference type="InterPro" id="IPR003593">
    <property type="entry name" value="AAA+_ATPase"/>
</dbReference>
<dbReference type="InterPro" id="IPR051677">
    <property type="entry name" value="AfsR-DnrI-RedD_regulator"/>
</dbReference>
<dbReference type="PROSITE" id="PS51755">
    <property type="entry name" value="OMPR_PHOB"/>
    <property type="match status" value="1"/>
</dbReference>
<feature type="region of interest" description="Disordered" evidence="6">
    <location>
        <begin position="664"/>
        <end position="701"/>
    </location>
</feature>
<dbReference type="PRINTS" id="PR00364">
    <property type="entry name" value="DISEASERSIST"/>
</dbReference>
<dbReference type="InterPro" id="IPR002182">
    <property type="entry name" value="NB-ARC"/>
</dbReference>